<evidence type="ECO:0000313" key="2">
    <source>
        <dbReference type="RefSeq" id="XP_022250514.1"/>
    </source>
</evidence>
<gene>
    <name evidence="2" type="primary">LOC111087603</name>
</gene>
<accession>A0ABM1T3Q8</accession>
<dbReference type="PANTHER" id="PTHR37558:SF1">
    <property type="entry name" value="HTH CENPB-TYPE DOMAIN-CONTAINING PROTEIN"/>
    <property type="match status" value="1"/>
</dbReference>
<protein>
    <submittedName>
        <fullName evidence="2">Uncharacterized protein LOC111087603 isoform X3</fullName>
    </submittedName>
</protein>
<name>A0ABM1T3Q8_LIMPO</name>
<reference evidence="2" key="1">
    <citation type="submission" date="2025-08" db="UniProtKB">
        <authorList>
            <consortium name="RefSeq"/>
        </authorList>
    </citation>
    <scope>IDENTIFICATION</scope>
    <source>
        <tissue evidence="2">Muscle</tissue>
    </source>
</reference>
<dbReference type="Proteomes" id="UP000694941">
    <property type="component" value="Unplaced"/>
</dbReference>
<keyword evidence="1" id="KW-1185">Reference proteome</keyword>
<organism evidence="1 2">
    <name type="scientific">Limulus polyphemus</name>
    <name type="common">Atlantic horseshoe crab</name>
    <dbReference type="NCBI Taxonomy" id="6850"/>
    <lineage>
        <taxon>Eukaryota</taxon>
        <taxon>Metazoa</taxon>
        <taxon>Ecdysozoa</taxon>
        <taxon>Arthropoda</taxon>
        <taxon>Chelicerata</taxon>
        <taxon>Merostomata</taxon>
        <taxon>Xiphosura</taxon>
        <taxon>Limulidae</taxon>
        <taxon>Limulus</taxon>
    </lineage>
</organism>
<evidence type="ECO:0000313" key="1">
    <source>
        <dbReference type="Proteomes" id="UP000694941"/>
    </source>
</evidence>
<dbReference type="GeneID" id="111087603"/>
<dbReference type="PANTHER" id="PTHR37558">
    <property type="entry name" value="HTH CENPB-TYPE DOMAIN-CONTAINING PROTEIN"/>
    <property type="match status" value="1"/>
</dbReference>
<proteinExistence type="predicted"/>
<dbReference type="RefSeq" id="XP_022250514.1">
    <property type="nucleotide sequence ID" value="XM_022394806.1"/>
</dbReference>
<sequence>MRAHVAFMFCEKRKAQPICRSESVEDVMDKDVSFEQDMEFLSPRNVDVSFEQDMEILSPRNVDVSFEQDMEFLSPRNVDVSFEQDMEILSPRNVDVSFEQDMEILSPRNVDVSFEQDMEFLSPRNVDVSFEQDMEILSPRNVDVSFEQDMEFLSPRNVDVSFEQDMEFLSPRNVEESTMGSKRFRKRHFRFASWHDIILLEEVLRINPFNKYWTGRGSCNLWSQVAQNLRSKNKFHVDSRRCRERTMLLLEHFDKGVDCLKSGSVAEIKLKLKLLEVVKALKE</sequence>